<protein>
    <recommendedName>
        <fullName evidence="3">Thioredoxin domain-containing protein</fullName>
    </recommendedName>
</protein>
<proteinExistence type="predicted"/>
<evidence type="ECO:0000313" key="1">
    <source>
        <dbReference type="EMBL" id="OBR66174.1"/>
    </source>
</evidence>
<keyword evidence="2" id="KW-1185">Reference proteome</keyword>
<evidence type="ECO:0008006" key="3">
    <source>
        <dbReference type="Google" id="ProtNLM"/>
    </source>
</evidence>
<gene>
    <name evidence="1" type="ORF">A7K91_20785</name>
</gene>
<organism evidence="1 2">
    <name type="scientific">Paenibacillus oryzae</name>
    <dbReference type="NCBI Taxonomy" id="1844972"/>
    <lineage>
        <taxon>Bacteria</taxon>
        <taxon>Bacillati</taxon>
        <taxon>Bacillota</taxon>
        <taxon>Bacilli</taxon>
        <taxon>Bacillales</taxon>
        <taxon>Paenibacillaceae</taxon>
        <taxon>Paenibacillus</taxon>
    </lineage>
</organism>
<dbReference type="Proteomes" id="UP000092024">
    <property type="component" value="Unassembled WGS sequence"/>
</dbReference>
<comment type="caution">
    <text evidence="1">The sequence shown here is derived from an EMBL/GenBank/DDBJ whole genome shotgun (WGS) entry which is preliminary data.</text>
</comment>
<accession>A0A1A5YKN5</accession>
<dbReference type="EMBL" id="LYPA01000050">
    <property type="protein sequence ID" value="OBR66174.1"/>
    <property type="molecule type" value="Genomic_DNA"/>
</dbReference>
<reference evidence="1 2" key="1">
    <citation type="submission" date="2016-05" db="EMBL/GenBank/DDBJ databases">
        <title>Paenibacillus oryzae. sp. nov., isolated from the rice root.</title>
        <authorList>
            <person name="Zhang J."/>
            <person name="Zhang X."/>
        </authorList>
    </citation>
    <scope>NUCLEOTIDE SEQUENCE [LARGE SCALE GENOMIC DNA]</scope>
    <source>
        <strain evidence="1 2">1DrF-4</strain>
    </source>
</reference>
<dbReference type="AlphaFoldDB" id="A0A1A5YKN5"/>
<evidence type="ECO:0000313" key="2">
    <source>
        <dbReference type="Proteomes" id="UP000092024"/>
    </source>
</evidence>
<dbReference type="STRING" id="1844972.A7K91_20785"/>
<name>A0A1A5YKN5_9BACL</name>
<dbReference type="RefSeq" id="WP_068682342.1">
    <property type="nucleotide sequence ID" value="NZ_LYPA01000050.1"/>
</dbReference>
<sequence>MINTSPFMKTITPLKRFDYISDCFFDDQKKLSLKDLNRTGIAIIILSTSCSACYSVLDSVVSRVDFTNLIVLIECELEDYVELKSVISEELLFLRQKRQFLIDHFSVPGVPWILLIDRENKVQWSAPFNQTAMEKMDDFLSGITE</sequence>